<dbReference type="Proteomes" id="UP000885283">
    <property type="component" value="Unassembled WGS sequence"/>
</dbReference>
<reference evidence="1" key="1">
    <citation type="submission" date="2018-08" db="EMBL/GenBank/DDBJ databases">
        <authorList>
            <consortium name="GenomeTrakr network: Whole genome sequencing for foodborne pathogen traceback"/>
        </authorList>
    </citation>
    <scope>NUCLEOTIDE SEQUENCE [LARGE SCALE GENOMIC DNA]</scope>
    <source>
        <strain evidence="1">FLUFL-1338</strain>
    </source>
</reference>
<protein>
    <submittedName>
        <fullName evidence="1">Transcriptional regulator</fullName>
    </submittedName>
</protein>
<dbReference type="InterPro" id="IPR036390">
    <property type="entry name" value="WH_DNA-bd_sf"/>
</dbReference>
<gene>
    <name evidence="1" type="ORF">KO51_28235</name>
</gene>
<dbReference type="Pfam" id="PF25212">
    <property type="entry name" value="HVO_A0114"/>
    <property type="match status" value="1"/>
</dbReference>
<evidence type="ECO:0000313" key="1">
    <source>
        <dbReference type="EMBL" id="MIK95236.1"/>
    </source>
</evidence>
<sequence>MNALLRIMLAPNRLAIINALTGQGSMSIRALTRKVERHYLAVYRDVQTLLAAGVIGLDDKGKLTFPYDEVRFNFSVTGQALVNTSPRGVMP</sequence>
<dbReference type="AlphaFoldDB" id="A0A3R0CGT5"/>
<dbReference type="SUPFAM" id="SSF46785">
    <property type="entry name" value="Winged helix' DNA-binding domain"/>
    <property type="match status" value="1"/>
</dbReference>
<organism evidence="1">
    <name type="scientific">Salmonella enterica</name>
    <name type="common">Salmonella choleraesuis</name>
    <dbReference type="NCBI Taxonomy" id="28901"/>
    <lineage>
        <taxon>Bacteria</taxon>
        <taxon>Pseudomonadati</taxon>
        <taxon>Pseudomonadota</taxon>
        <taxon>Gammaproteobacteria</taxon>
        <taxon>Enterobacterales</taxon>
        <taxon>Enterobacteriaceae</taxon>
        <taxon>Salmonella</taxon>
    </lineage>
</organism>
<proteinExistence type="predicted"/>
<name>A0A3R0CGT5_SALER</name>
<comment type="caution">
    <text evidence="1">The sequence shown here is derived from an EMBL/GenBank/DDBJ whole genome shotgun (WGS) entry which is preliminary data.</text>
</comment>
<dbReference type="InterPro" id="IPR036388">
    <property type="entry name" value="WH-like_DNA-bd_sf"/>
</dbReference>
<dbReference type="Gene3D" id="1.10.10.10">
    <property type="entry name" value="Winged helix-like DNA-binding domain superfamily/Winged helix DNA-binding domain"/>
    <property type="match status" value="1"/>
</dbReference>
<accession>A0A3R0CGT5</accession>
<dbReference type="EMBL" id="RSMR01000083">
    <property type="protein sequence ID" value="MIK95236.1"/>
    <property type="molecule type" value="Genomic_DNA"/>
</dbReference>